<dbReference type="EMBL" id="JBFXLS010000031">
    <property type="protein sequence ID" value="KAL2826285.1"/>
    <property type="molecule type" value="Genomic_DNA"/>
</dbReference>
<dbReference type="InterPro" id="IPR013830">
    <property type="entry name" value="SGNH_hydro"/>
</dbReference>
<dbReference type="GO" id="GO:0016787">
    <property type="term" value="F:hydrolase activity"/>
    <property type="evidence" value="ECO:0007669"/>
    <property type="project" value="UniProtKB-KW"/>
</dbReference>
<dbReference type="Gene3D" id="3.40.50.1110">
    <property type="entry name" value="SGNH hydrolase"/>
    <property type="match status" value="1"/>
</dbReference>
<protein>
    <submittedName>
        <fullName evidence="2">SGNH hydrolase-type esterase domain-containing protein</fullName>
    </submittedName>
</protein>
<sequence>MRSSYILPALYWLSPANARPHKPSTLPPAFFLAGDSTTATNGGWGDTFVTSLTSGSTGANFGDSGATTSSFRNEGFWADVLAAVESHKDEYRPFVTIQFGHNDQKTESGLATFVENLVQFDADVRAAGGEPIFLTSLSRRNYGDDGTVTQDLGNVRNMTIQAAQQTGALWADLNQASREYLNAIGEENAMSYNLSEDDNTHINKEGEVVFAGIVGLLLEGLKPEFEQFIDIDPELVTALEDGQYYYPEL</sequence>
<keyword evidence="2" id="KW-0378">Hydrolase</keyword>
<reference evidence="2 3" key="1">
    <citation type="submission" date="2024-07" db="EMBL/GenBank/DDBJ databases">
        <title>Section-level genome sequencing and comparative genomics of Aspergillus sections Usti and Cavernicolus.</title>
        <authorList>
            <consortium name="Lawrence Berkeley National Laboratory"/>
            <person name="Nybo J.L."/>
            <person name="Vesth T.C."/>
            <person name="Theobald S."/>
            <person name="Frisvad J.C."/>
            <person name="Larsen T.O."/>
            <person name="Kjaerboelling I."/>
            <person name="Rothschild-Mancinelli K."/>
            <person name="Lyhne E.K."/>
            <person name="Kogle M.E."/>
            <person name="Barry K."/>
            <person name="Clum A."/>
            <person name="Na H."/>
            <person name="Ledsgaard L."/>
            <person name="Lin J."/>
            <person name="Lipzen A."/>
            <person name="Kuo A."/>
            <person name="Riley R."/>
            <person name="Mondo S."/>
            <person name="LaButti K."/>
            <person name="Haridas S."/>
            <person name="Pangalinan J."/>
            <person name="Salamov A.A."/>
            <person name="Simmons B.A."/>
            <person name="Magnuson J.K."/>
            <person name="Chen J."/>
            <person name="Drula E."/>
            <person name="Henrissat B."/>
            <person name="Wiebenga A."/>
            <person name="Lubbers R.J."/>
            <person name="Gomes A.C."/>
            <person name="Makela M.R."/>
            <person name="Stajich J."/>
            <person name="Grigoriev I.V."/>
            <person name="Mortensen U.H."/>
            <person name="De vries R.P."/>
            <person name="Baker S.E."/>
            <person name="Andersen M.R."/>
        </authorList>
    </citation>
    <scope>NUCLEOTIDE SEQUENCE [LARGE SCALE GENOMIC DNA]</scope>
    <source>
        <strain evidence="2 3">CBS 600.67</strain>
    </source>
</reference>
<dbReference type="SUPFAM" id="SSF52266">
    <property type="entry name" value="SGNH hydrolase"/>
    <property type="match status" value="1"/>
</dbReference>
<feature type="domain" description="SGNH hydrolase-type esterase" evidence="1">
    <location>
        <begin position="34"/>
        <end position="206"/>
    </location>
</feature>
<evidence type="ECO:0000259" key="1">
    <source>
        <dbReference type="Pfam" id="PF13472"/>
    </source>
</evidence>
<dbReference type="PANTHER" id="PTHR43695">
    <property type="entry name" value="PUTATIVE (AFU_ORTHOLOGUE AFUA_2G17250)-RELATED"/>
    <property type="match status" value="1"/>
</dbReference>
<dbReference type="InterPro" id="IPR036514">
    <property type="entry name" value="SGNH_hydro_sf"/>
</dbReference>
<name>A0ABR4IEX0_9EURO</name>
<dbReference type="PANTHER" id="PTHR43695:SF2">
    <property type="entry name" value="PUTATIVE (AFU_ORTHOLOGUE AFUA_2G17250)-RELATED"/>
    <property type="match status" value="1"/>
</dbReference>
<keyword evidence="3" id="KW-1185">Reference proteome</keyword>
<dbReference type="CDD" id="cd01821">
    <property type="entry name" value="Rhamnogalacturan_acetylesterase_like"/>
    <property type="match status" value="1"/>
</dbReference>
<evidence type="ECO:0000313" key="2">
    <source>
        <dbReference type="EMBL" id="KAL2826285.1"/>
    </source>
</evidence>
<accession>A0ABR4IEX0</accession>
<organism evidence="2 3">
    <name type="scientific">Aspergillus cavernicola</name>
    <dbReference type="NCBI Taxonomy" id="176166"/>
    <lineage>
        <taxon>Eukaryota</taxon>
        <taxon>Fungi</taxon>
        <taxon>Dikarya</taxon>
        <taxon>Ascomycota</taxon>
        <taxon>Pezizomycotina</taxon>
        <taxon>Eurotiomycetes</taxon>
        <taxon>Eurotiomycetidae</taxon>
        <taxon>Eurotiales</taxon>
        <taxon>Aspergillaceae</taxon>
        <taxon>Aspergillus</taxon>
        <taxon>Aspergillus subgen. Nidulantes</taxon>
    </lineage>
</organism>
<dbReference type="InterPro" id="IPR037459">
    <property type="entry name" value="RhgT-like"/>
</dbReference>
<evidence type="ECO:0000313" key="3">
    <source>
        <dbReference type="Proteomes" id="UP001610335"/>
    </source>
</evidence>
<dbReference type="Proteomes" id="UP001610335">
    <property type="component" value="Unassembled WGS sequence"/>
</dbReference>
<dbReference type="Pfam" id="PF13472">
    <property type="entry name" value="Lipase_GDSL_2"/>
    <property type="match status" value="1"/>
</dbReference>
<proteinExistence type="predicted"/>
<gene>
    <name evidence="2" type="ORF">BDW59DRAFT_145342</name>
</gene>
<comment type="caution">
    <text evidence="2">The sequence shown here is derived from an EMBL/GenBank/DDBJ whole genome shotgun (WGS) entry which is preliminary data.</text>
</comment>